<organism evidence="5 6">
    <name type="scientific">Crenobacter oryzisoli</name>
    <dbReference type="NCBI Taxonomy" id="3056844"/>
    <lineage>
        <taxon>Bacteria</taxon>
        <taxon>Pseudomonadati</taxon>
        <taxon>Pseudomonadota</taxon>
        <taxon>Betaproteobacteria</taxon>
        <taxon>Neisseriales</taxon>
        <taxon>Neisseriaceae</taxon>
        <taxon>Crenobacter</taxon>
    </lineage>
</organism>
<dbReference type="PANTHER" id="PTHR43170:SF5">
    <property type="entry name" value="GMP REDUCTASE"/>
    <property type="match status" value="1"/>
</dbReference>
<dbReference type="Pfam" id="PF00478">
    <property type="entry name" value="IMPDH"/>
    <property type="match status" value="1"/>
</dbReference>
<dbReference type="EMBL" id="JAUEDK010000019">
    <property type="protein sequence ID" value="MDN0075551.1"/>
    <property type="molecule type" value="Genomic_DNA"/>
</dbReference>
<name>A0ABT7XP63_9NEIS</name>
<comment type="caution">
    <text evidence="5">The sequence shown here is derived from an EMBL/GenBank/DDBJ whole genome shotgun (WGS) entry which is preliminary data.</text>
</comment>
<reference evidence="5" key="1">
    <citation type="submission" date="2023-06" db="EMBL/GenBank/DDBJ databases">
        <authorList>
            <person name="Zhang S."/>
        </authorList>
    </citation>
    <scope>NUCLEOTIDE SEQUENCE</scope>
    <source>
        <strain evidence="5">SG2303</strain>
    </source>
</reference>
<dbReference type="InterPro" id="IPR001093">
    <property type="entry name" value="IMP_DH_GMPRt"/>
</dbReference>
<dbReference type="PANTHER" id="PTHR43170">
    <property type="entry name" value="GMP REDUCTASE"/>
    <property type="match status" value="1"/>
</dbReference>
<dbReference type="HAMAP" id="MF_01511">
    <property type="entry name" value="GMP_reduct_type2"/>
    <property type="match status" value="1"/>
</dbReference>
<dbReference type="CDD" id="cd00381">
    <property type="entry name" value="IMPDH"/>
    <property type="match status" value="1"/>
</dbReference>
<proteinExistence type="inferred from homology"/>
<evidence type="ECO:0000256" key="3">
    <source>
        <dbReference type="HAMAP-Rule" id="MF_01511"/>
    </source>
</evidence>
<comment type="catalytic activity">
    <reaction evidence="3">
        <text>IMP + NH4(+) + NADP(+) = GMP + NADPH + 2 H(+)</text>
        <dbReference type="Rhea" id="RHEA:17185"/>
        <dbReference type="ChEBI" id="CHEBI:15378"/>
        <dbReference type="ChEBI" id="CHEBI:28938"/>
        <dbReference type="ChEBI" id="CHEBI:57783"/>
        <dbReference type="ChEBI" id="CHEBI:58053"/>
        <dbReference type="ChEBI" id="CHEBI:58115"/>
        <dbReference type="ChEBI" id="CHEBI:58349"/>
        <dbReference type="EC" id="1.7.1.7"/>
    </reaction>
</comment>
<evidence type="ECO:0000256" key="2">
    <source>
        <dbReference type="ARBA" id="ARBA00023002"/>
    </source>
</evidence>
<feature type="active site" description="Thioimidate intermediate" evidence="3">
    <location>
        <position position="175"/>
    </location>
</feature>
<dbReference type="InterPro" id="IPR013785">
    <property type="entry name" value="Aldolase_TIM"/>
</dbReference>
<evidence type="ECO:0000313" key="5">
    <source>
        <dbReference type="EMBL" id="MDN0075551.1"/>
    </source>
</evidence>
<evidence type="ECO:0000313" key="6">
    <source>
        <dbReference type="Proteomes" id="UP001168540"/>
    </source>
</evidence>
<dbReference type="InterPro" id="IPR005994">
    <property type="entry name" value="GuaC_type_2"/>
</dbReference>
<dbReference type="PIRSF" id="PIRSF036500">
    <property type="entry name" value="GMP_red_Firmic"/>
    <property type="match status" value="1"/>
</dbReference>
<dbReference type="InterPro" id="IPR050139">
    <property type="entry name" value="GMP_reductase"/>
</dbReference>
<protein>
    <recommendedName>
        <fullName evidence="3">GMP reductase</fullName>
        <ecNumber evidence="3">1.7.1.7</ecNumber>
    </recommendedName>
    <alternativeName>
        <fullName evidence="3">Guanosine 5'-monophosphate oxidoreductase</fullName>
        <shortName evidence="3">Guanosine monophosphate reductase</shortName>
    </alternativeName>
</protein>
<dbReference type="GO" id="GO:0003920">
    <property type="term" value="F:GMP reductase activity"/>
    <property type="evidence" value="ECO:0007669"/>
    <property type="project" value="UniProtKB-EC"/>
</dbReference>
<dbReference type="SUPFAM" id="SSF51412">
    <property type="entry name" value="Inosine monophosphate dehydrogenase (IMPDH)"/>
    <property type="match status" value="1"/>
</dbReference>
<keyword evidence="1 3" id="KW-0521">NADP</keyword>
<feature type="binding site" evidence="3">
    <location>
        <begin position="202"/>
        <end position="225"/>
    </location>
    <ligand>
        <name>NADP(+)</name>
        <dbReference type="ChEBI" id="CHEBI:58349"/>
    </ligand>
</feature>
<accession>A0ABT7XP63</accession>
<comment type="similarity">
    <text evidence="3">Belongs to the IMPDH/GMPR family. GuaC type 2 subfamily.</text>
</comment>
<evidence type="ECO:0000259" key="4">
    <source>
        <dbReference type="Pfam" id="PF00478"/>
    </source>
</evidence>
<dbReference type="EC" id="1.7.1.7" evidence="3"/>
<dbReference type="Gene3D" id="3.20.20.70">
    <property type="entry name" value="Aldolase class I"/>
    <property type="match status" value="1"/>
</dbReference>
<comment type="function">
    <text evidence="3">Catalyzes the irreversible NADPH-dependent deamination of GMP to IMP. It functions in the conversion of nucleobase, nucleoside and nucleotide derivatives of G to A nucleotides, and in maintaining the intracellular balance of A and G nucleotides.</text>
</comment>
<keyword evidence="2 3" id="KW-0560">Oxidoreductase</keyword>
<gene>
    <name evidence="3" type="primary">guaC</name>
    <name evidence="5" type="ORF">QU481_11670</name>
</gene>
<sequence length="316" mass="34552">MIKTEFNYGDIYLVPKKTLVDSRKECDTSVQFGPRRFEMPIYPANMKSVVDAETCEYFARRGWFYTMHRFNVDAVAFCCDMQSKGLFASISMGVNEDSYQQLRELKAAGITPEYITVDVANAWCVKAERMIKYIKAELPGSFLIGGNIATAGAARDLQAWGCDAVKAGIAGGRVCITKNKTGFHRPMVSTVLDVVAAVTIPVVADGGIVEHGDMAKAINCGAAMIMAGSLFAGYDESAGEIVEIDGKHYKEYFGSASQFNKGAYVNVEGKKILVEYKGSIDKLLNELQEDLQSSISYAGGTSLVALTDVERIFVHR</sequence>
<dbReference type="SMART" id="SM01240">
    <property type="entry name" value="IMPDH"/>
    <property type="match status" value="1"/>
</dbReference>
<dbReference type="NCBIfam" id="NF003966">
    <property type="entry name" value="PRK05458.1"/>
    <property type="match status" value="1"/>
</dbReference>
<feature type="domain" description="IMP dehydrogenase/GMP reductase" evidence="4">
    <location>
        <begin position="7"/>
        <end position="310"/>
    </location>
</feature>
<keyword evidence="6" id="KW-1185">Reference proteome</keyword>
<dbReference type="RefSeq" id="WP_289830181.1">
    <property type="nucleotide sequence ID" value="NZ_JAUEDK010000019.1"/>
</dbReference>
<dbReference type="Proteomes" id="UP001168540">
    <property type="component" value="Unassembled WGS sequence"/>
</dbReference>
<evidence type="ECO:0000256" key="1">
    <source>
        <dbReference type="ARBA" id="ARBA00022857"/>
    </source>
</evidence>